<sequence length="115" mass="13128">MEEDYSDLFEKEFIVSGGGELTREGKLVDIDFDIGVTIIDKNDEDHYIYCLRGESYYGEKERHILNPPFYKEVFEHLVAGIRLGSISRDDIEGIKANHNYMGHSRASSANCAFSK</sequence>
<comment type="caution">
    <text evidence="1">The sequence shown here is derived from an EMBL/GenBank/DDBJ whole genome shotgun (WGS) entry which is preliminary data.</text>
</comment>
<dbReference type="EMBL" id="LAZR01033086">
    <property type="protein sequence ID" value="KKL49096.1"/>
    <property type="molecule type" value="Genomic_DNA"/>
</dbReference>
<proteinExistence type="predicted"/>
<protein>
    <submittedName>
        <fullName evidence="1">Uncharacterized protein</fullName>
    </submittedName>
</protein>
<gene>
    <name evidence="1" type="ORF">LCGC14_2318960</name>
</gene>
<evidence type="ECO:0000313" key="1">
    <source>
        <dbReference type="EMBL" id="KKL49096.1"/>
    </source>
</evidence>
<organism evidence="1">
    <name type="scientific">marine sediment metagenome</name>
    <dbReference type="NCBI Taxonomy" id="412755"/>
    <lineage>
        <taxon>unclassified sequences</taxon>
        <taxon>metagenomes</taxon>
        <taxon>ecological metagenomes</taxon>
    </lineage>
</organism>
<dbReference type="AlphaFoldDB" id="A0A0F9D5X2"/>
<name>A0A0F9D5X2_9ZZZZ</name>
<accession>A0A0F9D5X2</accession>
<reference evidence="1" key="1">
    <citation type="journal article" date="2015" name="Nature">
        <title>Complex archaea that bridge the gap between prokaryotes and eukaryotes.</title>
        <authorList>
            <person name="Spang A."/>
            <person name="Saw J.H."/>
            <person name="Jorgensen S.L."/>
            <person name="Zaremba-Niedzwiedzka K."/>
            <person name="Martijn J."/>
            <person name="Lind A.E."/>
            <person name="van Eijk R."/>
            <person name="Schleper C."/>
            <person name="Guy L."/>
            <person name="Ettema T.J."/>
        </authorList>
    </citation>
    <scope>NUCLEOTIDE SEQUENCE</scope>
</reference>